<feature type="compositionally biased region" description="Basic and acidic residues" evidence="1">
    <location>
        <begin position="110"/>
        <end position="127"/>
    </location>
</feature>
<evidence type="ECO:0000256" key="1">
    <source>
        <dbReference type="SAM" id="MobiDB-lite"/>
    </source>
</evidence>
<comment type="caution">
    <text evidence="2">The sequence shown here is derived from an EMBL/GenBank/DDBJ whole genome shotgun (WGS) entry which is preliminary data.</text>
</comment>
<sequence length="127" mass="13781">MYGGEGDLDWRAAAISTTGEIATEAIKAARDIMSGQEEEEETQTQVKKEPISQRIVDKKVLDYIRGRVAAGAADINTKDAAKALKLNQKQVFDSYQRLEAKGLVTTPGAKAKEPPAKTDSSKWIEGS</sequence>
<feature type="region of interest" description="Disordered" evidence="1">
    <location>
        <begin position="106"/>
        <end position="127"/>
    </location>
</feature>
<name>X1QTA8_9ZZZZ</name>
<dbReference type="EMBL" id="BARW01001042">
    <property type="protein sequence ID" value="GAI71832.1"/>
    <property type="molecule type" value="Genomic_DNA"/>
</dbReference>
<reference evidence="2" key="1">
    <citation type="journal article" date="2014" name="Front. Microbiol.">
        <title>High frequency of phylogenetically diverse reductive dehalogenase-homologous genes in deep subseafloor sedimentary metagenomes.</title>
        <authorList>
            <person name="Kawai M."/>
            <person name="Futagami T."/>
            <person name="Toyoda A."/>
            <person name="Takaki Y."/>
            <person name="Nishi S."/>
            <person name="Hori S."/>
            <person name="Arai W."/>
            <person name="Tsubouchi T."/>
            <person name="Morono Y."/>
            <person name="Uchiyama I."/>
            <person name="Ito T."/>
            <person name="Fujiyama A."/>
            <person name="Inagaki F."/>
            <person name="Takami H."/>
        </authorList>
    </citation>
    <scope>NUCLEOTIDE SEQUENCE</scope>
    <source>
        <strain evidence="2">Expedition CK06-06</strain>
    </source>
</reference>
<evidence type="ECO:0000313" key="2">
    <source>
        <dbReference type="EMBL" id="GAI71832.1"/>
    </source>
</evidence>
<organism evidence="2">
    <name type="scientific">marine sediment metagenome</name>
    <dbReference type="NCBI Taxonomy" id="412755"/>
    <lineage>
        <taxon>unclassified sequences</taxon>
        <taxon>metagenomes</taxon>
        <taxon>ecological metagenomes</taxon>
    </lineage>
</organism>
<accession>X1QTA8</accession>
<proteinExistence type="predicted"/>
<gene>
    <name evidence="2" type="ORF">S12H4_03625</name>
</gene>
<protein>
    <submittedName>
        <fullName evidence="2">Uncharacterized protein</fullName>
    </submittedName>
</protein>
<dbReference type="AlphaFoldDB" id="X1QTA8"/>